<sequence>MKQLYTFLALFLCAFASYAQTDSLQLQIQEIENSLNYQYGEISLGDGLAKIKVPEGFKYLDADQSEYVLTELWGNPATGTTMGMLVPKDKGVLDDDVWVFDIEFDEIGYVEDKDAEDIDYTELLASMQEDMLAASKERLANGYEEIQLIGWASSPYYDKESKILHWAKELKFGESETNTLNYNIRILGRRGVLMLNAIANMESLPAVKQNIPLITSSVAFEQGHSYFDFNPDIDEVASWTIGGLVAGKVLTKVGFFTMILKFWKIIAVAAVGLGSALWKRFRGRKEEEVAVAAEEQEKVVS</sequence>
<feature type="signal peptide" evidence="2">
    <location>
        <begin position="1"/>
        <end position="19"/>
    </location>
</feature>
<keyword evidence="1" id="KW-0812">Transmembrane</keyword>
<dbReference type="RefSeq" id="WP_108210079.1">
    <property type="nucleotide sequence ID" value="NZ_QBKI01000001.1"/>
</dbReference>
<keyword evidence="1" id="KW-0472">Membrane</keyword>
<protein>
    <submittedName>
        <fullName evidence="3">Putative membrane-anchored protein</fullName>
    </submittedName>
</protein>
<reference evidence="3 4" key="1">
    <citation type="submission" date="2018-04" db="EMBL/GenBank/DDBJ databases">
        <title>Genomic Encyclopedia of Archaeal and Bacterial Type Strains, Phase II (KMG-II): from individual species to whole genera.</title>
        <authorList>
            <person name="Goeker M."/>
        </authorList>
    </citation>
    <scope>NUCLEOTIDE SEQUENCE [LARGE SCALE GENOMIC DNA]</scope>
    <source>
        <strain evidence="3 4">DSM 100162</strain>
    </source>
</reference>
<gene>
    <name evidence="3" type="ORF">C8N40_101351</name>
</gene>
<keyword evidence="2" id="KW-0732">Signal</keyword>
<feature type="chain" id="PRO_5015575022" evidence="2">
    <location>
        <begin position="20"/>
        <end position="301"/>
    </location>
</feature>
<evidence type="ECO:0000313" key="4">
    <source>
        <dbReference type="Proteomes" id="UP000244225"/>
    </source>
</evidence>
<dbReference type="Pfam" id="PF09935">
    <property type="entry name" value="DUF2167"/>
    <property type="match status" value="1"/>
</dbReference>
<proteinExistence type="predicted"/>
<dbReference type="EMBL" id="QBKI01000001">
    <property type="protein sequence ID" value="PTX22525.1"/>
    <property type="molecule type" value="Genomic_DNA"/>
</dbReference>
<keyword evidence="1" id="KW-1133">Transmembrane helix</keyword>
<name>A0A2T5YT79_9BACT</name>
<dbReference type="InterPro" id="IPR018682">
    <property type="entry name" value="DUF2167_membr"/>
</dbReference>
<dbReference type="OrthoDB" id="196355at2"/>
<dbReference type="AlphaFoldDB" id="A0A2T5YT79"/>
<evidence type="ECO:0000256" key="1">
    <source>
        <dbReference type="SAM" id="Phobius"/>
    </source>
</evidence>
<accession>A0A2T5YT79</accession>
<evidence type="ECO:0000256" key="2">
    <source>
        <dbReference type="SAM" id="SignalP"/>
    </source>
</evidence>
<keyword evidence="4" id="KW-1185">Reference proteome</keyword>
<comment type="caution">
    <text evidence="3">The sequence shown here is derived from an EMBL/GenBank/DDBJ whole genome shotgun (WGS) entry which is preliminary data.</text>
</comment>
<organism evidence="3 4">
    <name type="scientific">Pontibacter mucosus</name>
    <dbReference type="NCBI Taxonomy" id="1649266"/>
    <lineage>
        <taxon>Bacteria</taxon>
        <taxon>Pseudomonadati</taxon>
        <taxon>Bacteroidota</taxon>
        <taxon>Cytophagia</taxon>
        <taxon>Cytophagales</taxon>
        <taxon>Hymenobacteraceae</taxon>
        <taxon>Pontibacter</taxon>
    </lineage>
</organism>
<evidence type="ECO:0000313" key="3">
    <source>
        <dbReference type="EMBL" id="PTX22525.1"/>
    </source>
</evidence>
<dbReference type="Proteomes" id="UP000244225">
    <property type="component" value="Unassembled WGS sequence"/>
</dbReference>
<feature type="transmembrane region" description="Helical" evidence="1">
    <location>
        <begin position="255"/>
        <end position="278"/>
    </location>
</feature>